<proteinExistence type="predicted"/>
<dbReference type="AlphaFoldDB" id="A0A1H4XVV0"/>
<organism evidence="1 2">
    <name type="scientific">Bradyrhizobium erythrophlei</name>
    <dbReference type="NCBI Taxonomy" id="1437360"/>
    <lineage>
        <taxon>Bacteria</taxon>
        <taxon>Pseudomonadati</taxon>
        <taxon>Pseudomonadota</taxon>
        <taxon>Alphaproteobacteria</taxon>
        <taxon>Hyphomicrobiales</taxon>
        <taxon>Nitrobacteraceae</taxon>
        <taxon>Bradyrhizobium</taxon>
    </lineage>
</organism>
<protein>
    <submittedName>
        <fullName evidence="1">Uncharacterized protein</fullName>
    </submittedName>
</protein>
<dbReference type="RefSeq" id="WP_171947765.1">
    <property type="nucleotide sequence ID" value="NZ_FNTH01000001.1"/>
</dbReference>
<reference evidence="1 2" key="1">
    <citation type="submission" date="2016-10" db="EMBL/GenBank/DDBJ databases">
        <authorList>
            <person name="de Groot N.N."/>
        </authorList>
    </citation>
    <scope>NUCLEOTIDE SEQUENCE [LARGE SCALE GENOMIC DNA]</scope>
    <source>
        <strain evidence="1 2">MT12</strain>
    </source>
</reference>
<gene>
    <name evidence="1" type="ORF">SAMN05444164_3677</name>
</gene>
<evidence type="ECO:0000313" key="1">
    <source>
        <dbReference type="EMBL" id="SED09657.1"/>
    </source>
</evidence>
<accession>A0A1H4XVV0</accession>
<evidence type="ECO:0000313" key="2">
    <source>
        <dbReference type="Proteomes" id="UP000198992"/>
    </source>
</evidence>
<sequence>MKVWIFTNTSKEVGDADHLKVFASADAAEAWFKDHDPEGVAFEYELIE</sequence>
<dbReference type="EMBL" id="FNTH01000001">
    <property type="protein sequence ID" value="SED09657.1"/>
    <property type="molecule type" value="Genomic_DNA"/>
</dbReference>
<name>A0A1H4XVV0_9BRAD</name>
<dbReference type="Proteomes" id="UP000198992">
    <property type="component" value="Unassembled WGS sequence"/>
</dbReference>